<dbReference type="AlphaFoldDB" id="A0A0G1LP95"/>
<gene>
    <name evidence="1" type="ORF">UW55_C0024G0001</name>
</gene>
<evidence type="ECO:0000313" key="2">
    <source>
        <dbReference type="Proteomes" id="UP000033945"/>
    </source>
</evidence>
<organism evidence="1 2">
    <name type="scientific">Candidatus Giovannonibacteria bacterium GW2011_GWA2_44_26</name>
    <dbReference type="NCBI Taxonomy" id="1618648"/>
    <lineage>
        <taxon>Bacteria</taxon>
        <taxon>Candidatus Giovannoniibacteriota</taxon>
    </lineage>
</organism>
<dbReference type="EMBL" id="LCIT01000024">
    <property type="protein sequence ID" value="KKT61749.1"/>
    <property type="molecule type" value="Genomic_DNA"/>
</dbReference>
<evidence type="ECO:0000313" key="1">
    <source>
        <dbReference type="EMBL" id="KKT61749.1"/>
    </source>
</evidence>
<sequence length="26" mass="2773">MASSARYVKPVETSLEVSALTLVSAY</sequence>
<name>A0A0G1LP95_9BACT</name>
<comment type="caution">
    <text evidence="1">The sequence shown here is derived from an EMBL/GenBank/DDBJ whole genome shotgun (WGS) entry which is preliminary data.</text>
</comment>
<dbReference type="Proteomes" id="UP000033945">
    <property type="component" value="Unassembled WGS sequence"/>
</dbReference>
<reference evidence="1 2" key="1">
    <citation type="journal article" date="2015" name="Nature">
        <title>rRNA introns, odd ribosomes, and small enigmatic genomes across a large radiation of phyla.</title>
        <authorList>
            <person name="Brown C.T."/>
            <person name="Hug L.A."/>
            <person name="Thomas B.C."/>
            <person name="Sharon I."/>
            <person name="Castelle C.J."/>
            <person name="Singh A."/>
            <person name="Wilkins M.J."/>
            <person name="Williams K.H."/>
            <person name="Banfield J.F."/>
        </authorList>
    </citation>
    <scope>NUCLEOTIDE SEQUENCE [LARGE SCALE GENOMIC DNA]</scope>
</reference>
<feature type="non-terminal residue" evidence="1">
    <location>
        <position position="1"/>
    </location>
</feature>
<accession>A0A0G1LP95</accession>
<protein>
    <submittedName>
        <fullName evidence="1">Uncharacterized protein</fullName>
    </submittedName>
</protein>
<proteinExistence type="predicted"/>